<accession>A0A6C0IDC1</accession>
<reference evidence="1" key="1">
    <citation type="journal article" date="2020" name="Nature">
        <title>Giant virus diversity and host interactions through global metagenomics.</title>
        <authorList>
            <person name="Schulz F."/>
            <person name="Roux S."/>
            <person name="Paez-Espino D."/>
            <person name="Jungbluth S."/>
            <person name="Walsh D.A."/>
            <person name="Denef V.J."/>
            <person name="McMahon K.D."/>
            <person name="Konstantinidis K.T."/>
            <person name="Eloe-Fadrosh E.A."/>
            <person name="Kyrpides N.C."/>
            <person name="Woyke T."/>
        </authorList>
    </citation>
    <scope>NUCLEOTIDE SEQUENCE</scope>
    <source>
        <strain evidence="1">GVMAG-M-3300023184-68</strain>
    </source>
</reference>
<dbReference type="EMBL" id="MN740154">
    <property type="protein sequence ID" value="QHT90426.1"/>
    <property type="molecule type" value="Genomic_DNA"/>
</dbReference>
<dbReference type="AlphaFoldDB" id="A0A6C0IDC1"/>
<organism evidence="1">
    <name type="scientific">viral metagenome</name>
    <dbReference type="NCBI Taxonomy" id="1070528"/>
    <lineage>
        <taxon>unclassified sequences</taxon>
        <taxon>metagenomes</taxon>
        <taxon>organismal metagenomes</taxon>
    </lineage>
</organism>
<protein>
    <submittedName>
        <fullName evidence="1">Uncharacterized protein</fullName>
    </submittedName>
</protein>
<proteinExistence type="predicted"/>
<evidence type="ECO:0000313" key="1">
    <source>
        <dbReference type="EMBL" id="QHT90426.1"/>
    </source>
</evidence>
<sequence>MYNDLTECLCLFGLDEFSGQKIDLRNEFCNICY</sequence>
<name>A0A6C0IDC1_9ZZZZ</name>